<feature type="compositionally biased region" description="Polar residues" evidence="1">
    <location>
        <begin position="1"/>
        <end position="11"/>
    </location>
</feature>
<accession>A0AAD1WZU0</accession>
<reference evidence="2" key="1">
    <citation type="submission" date="2022-03" db="EMBL/GenBank/DDBJ databases">
        <authorList>
            <person name="Alioto T."/>
            <person name="Alioto T."/>
            <person name="Gomez Garrido J."/>
        </authorList>
    </citation>
    <scope>NUCLEOTIDE SEQUENCE</scope>
</reference>
<proteinExistence type="predicted"/>
<dbReference type="AlphaFoldDB" id="A0AAD1WZU0"/>
<gene>
    <name evidence="2" type="ORF">PECUL_23A027583</name>
</gene>
<dbReference type="Proteomes" id="UP001295444">
    <property type="component" value="Chromosome 14"/>
</dbReference>
<evidence type="ECO:0000313" key="2">
    <source>
        <dbReference type="EMBL" id="CAH2329474.1"/>
    </source>
</evidence>
<name>A0AAD1WZU0_PELCU</name>
<dbReference type="EMBL" id="OW240925">
    <property type="protein sequence ID" value="CAH2329474.1"/>
    <property type="molecule type" value="Genomic_DNA"/>
</dbReference>
<keyword evidence="3" id="KW-1185">Reference proteome</keyword>
<evidence type="ECO:0000256" key="1">
    <source>
        <dbReference type="SAM" id="MobiDB-lite"/>
    </source>
</evidence>
<sequence length="120" mass="12829">MAKNALTTQPNAPFPHGDHYPSLCKDTMAGALQSPGTTQPDTATHRHWGKRGDLHIPITMPQQKPPATAIPTTDTKHITGSPQDRGTGPLRTQTSSRLREGGAPRGGTPTGYCTGHRRCN</sequence>
<organism evidence="2 3">
    <name type="scientific">Pelobates cultripes</name>
    <name type="common">Western spadefoot toad</name>
    <dbReference type="NCBI Taxonomy" id="61616"/>
    <lineage>
        <taxon>Eukaryota</taxon>
        <taxon>Metazoa</taxon>
        <taxon>Chordata</taxon>
        <taxon>Craniata</taxon>
        <taxon>Vertebrata</taxon>
        <taxon>Euteleostomi</taxon>
        <taxon>Amphibia</taxon>
        <taxon>Batrachia</taxon>
        <taxon>Anura</taxon>
        <taxon>Pelobatoidea</taxon>
        <taxon>Pelobatidae</taxon>
        <taxon>Pelobates</taxon>
    </lineage>
</organism>
<protein>
    <submittedName>
        <fullName evidence="2">Uncharacterized protein</fullName>
    </submittedName>
</protein>
<feature type="region of interest" description="Disordered" evidence="1">
    <location>
        <begin position="1"/>
        <end position="120"/>
    </location>
</feature>
<evidence type="ECO:0000313" key="3">
    <source>
        <dbReference type="Proteomes" id="UP001295444"/>
    </source>
</evidence>
<feature type="compositionally biased region" description="Polar residues" evidence="1">
    <location>
        <begin position="70"/>
        <end position="96"/>
    </location>
</feature>